<dbReference type="OrthoDB" id="9788336at2"/>
<dbReference type="NCBIfam" id="TIGR00158">
    <property type="entry name" value="L9"/>
    <property type="match status" value="1"/>
</dbReference>
<dbReference type="AlphaFoldDB" id="A0A0K2BM31"/>
<dbReference type="PANTHER" id="PTHR21368">
    <property type="entry name" value="50S RIBOSOMAL PROTEIN L9"/>
    <property type="match status" value="1"/>
</dbReference>
<keyword evidence="2 7" id="KW-0699">rRNA-binding</keyword>
<evidence type="ECO:0000259" key="8">
    <source>
        <dbReference type="PROSITE" id="PS00651"/>
    </source>
</evidence>
<proteinExistence type="inferred from homology"/>
<evidence type="ECO:0000256" key="2">
    <source>
        <dbReference type="ARBA" id="ARBA00022730"/>
    </source>
</evidence>
<gene>
    <name evidence="7 9" type="primary">rplI</name>
    <name evidence="9" type="ORF">AB162_518</name>
</gene>
<dbReference type="SUPFAM" id="SSF55653">
    <property type="entry name" value="Ribosomal protein L9 C-domain"/>
    <property type="match status" value="1"/>
</dbReference>
<organism evidence="9 10">
    <name type="scientific">Candidatus Palibaumannia cicadellinicola</name>
    <dbReference type="NCBI Taxonomy" id="186490"/>
    <lineage>
        <taxon>Bacteria</taxon>
        <taxon>Pseudomonadati</taxon>
        <taxon>Pseudomonadota</taxon>
        <taxon>Gammaproteobacteria</taxon>
        <taxon>Candidatus Palibaumannia</taxon>
    </lineage>
</organism>
<dbReference type="InterPro" id="IPR000244">
    <property type="entry name" value="Ribosomal_bL9"/>
</dbReference>
<dbReference type="GO" id="GO:0019843">
    <property type="term" value="F:rRNA binding"/>
    <property type="evidence" value="ECO:0007669"/>
    <property type="project" value="UniProtKB-UniRule"/>
</dbReference>
<dbReference type="EMBL" id="CP011787">
    <property type="protein sequence ID" value="AKZ66098.1"/>
    <property type="molecule type" value="Genomic_DNA"/>
</dbReference>
<dbReference type="InterPro" id="IPR020070">
    <property type="entry name" value="Ribosomal_bL9_N"/>
</dbReference>
<dbReference type="SUPFAM" id="SSF55658">
    <property type="entry name" value="L9 N-domain-like"/>
    <property type="match status" value="1"/>
</dbReference>
<dbReference type="InterPro" id="IPR020069">
    <property type="entry name" value="Ribosomal_bL9_C"/>
</dbReference>
<dbReference type="InterPro" id="IPR036791">
    <property type="entry name" value="Ribosomal_bL9_C_sf"/>
</dbReference>
<accession>A0A0K2BM31</accession>
<name>A0A0K2BM31_9GAMM</name>
<evidence type="ECO:0000313" key="10">
    <source>
        <dbReference type="Proteomes" id="UP000056466"/>
    </source>
</evidence>
<dbReference type="GO" id="GO:1990904">
    <property type="term" value="C:ribonucleoprotein complex"/>
    <property type="evidence" value="ECO:0007669"/>
    <property type="project" value="UniProtKB-KW"/>
</dbReference>
<dbReference type="PATRIC" id="fig|186490.8.peg.487"/>
<dbReference type="InterPro" id="IPR020594">
    <property type="entry name" value="Ribosomal_bL9_bac/chp"/>
</dbReference>
<evidence type="ECO:0000256" key="7">
    <source>
        <dbReference type="HAMAP-Rule" id="MF_00503"/>
    </source>
</evidence>
<dbReference type="HAMAP" id="MF_00503">
    <property type="entry name" value="Ribosomal_bL9"/>
    <property type="match status" value="1"/>
</dbReference>
<protein>
    <recommendedName>
        <fullName evidence="6 7">Large ribosomal subunit protein bL9</fullName>
    </recommendedName>
</protein>
<evidence type="ECO:0000256" key="6">
    <source>
        <dbReference type="ARBA" id="ARBA00035292"/>
    </source>
</evidence>
<dbReference type="Proteomes" id="UP000056466">
    <property type="component" value="Chromosome"/>
</dbReference>
<comment type="function">
    <text evidence="7">Binds to the 23S rRNA.</text>
</comment>
<dbReference type="GO" id="GO:0003735">
    <property type="term" value="F:structural constituent of ribosome"/>
    <property type="evidence" value="ECO:0007669"/>
    <property type="project" value="InterPro"/>
</dbReference>
<keyword evidence="4 7" id="KW-0689">Ribosomal protein</keyword>
<dbReference type="InterPro" id="IPR009027">
    <property type="entry name" value="Ribosomal_bL9/RNase_H1_N"/>
</dbReference>
<evidence type="ECO:0000313" key="9">
    <source>
        <dbReference type="EMBL" id="AKZ66098.1"/>
    </source>
</evidence>
<dbReference type="Pfam" id="PF01281">
    <property type="entry name" value="Ribosomal_L9_N"/>
    <property type="match status" value="1"/>
</dbReference>
<evidence type="ECO:0000256" key="1">
    <source>
        <dbReference type="ARBA" id="ARBA00010605"/>
    </source>
</evidence>
<evidence type="ECO:0000256" key="3">
    <source>
        <dbReference type="ARBA" id="ARBA00022884"/>
    </source>
</evidence>
<dbReference type="GO" id="GO:0006412">
    <property type="term" value="P:translation"/>
    <property type="evidence" value="ECO:0007669"/>
    <property type="project" value="UniProtKB-UniRule"/>
</dbReference>
<dbReference type="Pfam" id="PF03948">
    <property type="entry name" value="Ribosomal_L9_C"/>
    <property type="match status" value="1"/>
</dbReference>
<dbReference type="Gene3D" id="3.10.430.100">
    <property type="entry name" value="Ribosomal protein L9, C-terminal domain"/>
    <property type="match status" value="1"/>
</dbReference>
<sequence>MKVILLDNFLNLGSFGDKVNVKSGYARNYLVPKGKAVPATKNNIDYFEQCRVALETKLADSKLQAQALADKINELSSVKIISKAGEEGKLFGSIGTRDIANAITNAGINITKNEVRLPNGVLRTIGNHVVTIRLHSEVYVNFNVNVVVTEAE</sequence>
<keyword evidence="3 7" id="KW-0694">RNA-binding</keyword>
<keyword evidence="5 7" id="KW-0687">Ribonucleoprotein</keyword>
<evidence type="ECO:0000256" key="4">
    <source>
        <dbReference type="ARBA" id="ARBA00022980"/>
    </source>
</evidence>
<dbReference type="GO" id="GO:0005840">
    <property type="term" value="C:ribosome"/>
    <property type="evidence" value="ECO:0007669"/>
    <property type="project" value="UniProtKB-KW"/>
</dbReference>
<reference evidence="9 10" key="1">
    <citation type="submission" date="2015-06" db="EMBL/GenBank/DDBJ databases">
        <title>Lineage-specific patterns of genome deterioration in obligate symbionts.</title>
        <authorList>
            <person name="Bennett G.M."/>
            <person name="McCutcheon J.P."/>
            <person name="McDonald B.R."/>
            <person name="Moran N.A."/>
        </authorList>
    </citation>
    <scope>NUCLEOTIDE SEQUENCE [LARGE SCALE GENOMIC DNA]</scope>
    <source>
        <strain evidence="9 10">B-GSS</strain>
    </source>
</reference>
<dbReference type="InterPro" id="IPR036935">
    <property type="entry name" value="Ribosomal_bL9_N_sf"/>
</dbReference>
<comment type="similarity">
    <text evidence="1 7">Belongs to the bacterial ribosomal protein bL9 family.</text>
</comment>
<feature type="domain" description="Ribosomal protein L9" evidence="8">
    <location>
        <begin position="13"/>
        <end position="40"/>
    </location>
</feature>
<dbReference type="KEGG" id="bcig:AB162_518"/>
<evidence type="ECO:0000256" key="5">
    <source>
        <dbReference type="ARBA" id="ARBA00023274"/>
    </source>
</evidence>
<keyword evidence="10" id="KW-1185">Reference proteome</keyword>
<dbReference type="PROSITE" id="PS00651">
    <property type="entry name" value="RIBOSOMAL_L9"/>
    <property type="match status" value="1"/>
</dbReference>
<dbReference type="Gene3D" id="3.40.5.10">
    <property type="entry name" value="Ribosomal protein L9, N-terminal domain"/>
    <property type="match status" value="1"/>
</dbReference>
<dbReference type="RefSeq" id="WP_053097220.1">
    <property type="nucleotide sequence ID" value="NZ_CP011787.1"/>
</dbReference>